<keyword evidence="2" id="KW-0964">Secreted</keyword>
<sequence>MVGSATDQLTRKKRWRRLFLNNEIMQSPGWGVTGDFNHPEIGWENNTAGHSSSSMFWECLGDTFLLQYPLPYHGFSAPPRPMCLLPHSPSPHHGPSFCLGDRSLRVSPVPQGSTTKNGLQCPTCFDLNSNTCNGTITPCTGDETYCIDFTGKIVNGTTSPFAAKGCATASVQDIKPGTFLASGPSTYLFSRATSVPAEKTPLNGASPALGKVSFALYLPGLLLVKLLS</sequence>
<reference evidence="4" key="2">
    <citation type="submission" date="2025-09" db="UniProtKB">
        <authorList>
            <consortium name="Ensembl"/>
        </authorList>
    </citation>
    <scope>IDENTIFICATION</scope>
</reference>
<dbReference type="Ensembl" id="ENSCSRT00000027377.1">
    <property type="protein sequence ID" value="ENSCSRP00000026280.1"/>
    <property type="gene ID" value="ENSCSRG00000019565.1"/>
</dbReference>
<dbReference type="GO" id="GO:0030154">
    <property type="term" value="P:cell differentiation"/>
    <property type="evidence" value="ECO:0007669"/>
    <property type="project" value="UniProtKB-ARBA"/>
</dbReference>
<comment type="subcellular location">
    <subcellularLocation>
        <location evidence="1">Secreted</location>
    </subcellularLocation>
</comment>
<dbReference type="Proteomes" id="UP000694403">
    <property type="component" value="Unplaced"/>
</dbReference>
<dbReference type="Gene3D" id="2.10.60.10">
    <property type="entry name" value="CD59"/>
    <property type="match status" value="1"/>
</dbReference>
<evidence type="ECO:0000256" key="1">
    <source>
        <dbReference type="ARBA" id="ARBA00004613"/>
    </source>
</evidence>
<reference evidence="4" key="1">
    <citation type="submission" date="2025-08" db="UniProtKB">
        <authorList>
            <consortium name="Ensembl"/>
        </authorList>
    </citation>
    <scope>IDENTIFICATION</scope>
</reference>
<dbReference type="AlphaFoldDB" id="A0A8C3TCU6"/>
<dbReference type="GO" id="GO:0005576">
    <property type="term" value="C:extracellular region"/>
    <property type="evidence" value="ECO:0007669"/>
    <property type="project" value="UniProtKB-SubCell"/>
</dbReference>
<organism evidence="4 5">
    <name type="scientific">Chelydra serpentina</name>
    <name type="common">Snapping turtle</name>
    <name type="synonym">Testudo serpentina</name>
    <dbReference type="NCBI Taxonomy" id="8475"/>
    <lineage>
        <taxon>Eukaryota</taxon>
        <taxon>Metazoa</taxon>
        <taxon>Chordata</taxon>
        <taxon>Craniata</taxon>
        <taxon>Vertebrata</taxon>
        <taxon>Euteleostomi</taxon>
        <taxon>Archelosauria</taxon>
        <taxon>Testudinata</taxon>
        <taxon>Testudines</taxon>
        <taxon>Cryptodira</taxon>
        <taxon>Durocryptodira</taxon>
        <taxon>Americhelydia</taxon>
        <taxon>Chelydroidea</taxon>
        <taxon>Chelydridae</taxon>
        <taxon>Chelydra</taxon>
    </lineage>
</organism>
<evidence type="ECO:0000259" key="3">
    <source>
        <dbReference type="Pfam" id="PF00021"/>
    </source>
</evidence>
<evidence type="ECO:0000313" key="5">
    <source>
        <dbReference type="Proteomes" id="UP000694403"/>
    </source>
</evidence>
<feature type="domain" description="UPAR/Ly6" evidence="3">
    <location>
        <begin position="117"/>
        <end position="169"/>
    </location>
</feature>
<dbReference type="InterPro" id="IPR045860">
    <property type="entry name" value="Snake_toxin-like_sf"/>
</dbReference>
<dbReference type="PANTHER" id="PTHR20914:SF9">
    <property type="entry name" value="COILED, ISOFORM A"/>
    <property type="match status" value="1"/>
</dbReference>
<name>A0A8C3TCU6_CHESE</name>
<evidence type="ECO:0000256" key="2">
    <source>
        <dbReference type="ARBA" id="ARBA00022525"/>
    </source>
</evidence>
<dbReference type="InterPro" id="IPR050918">
    <property type="entry name" value="CNF-like_PLA2_Inhibitor"/>
</dbReference>
<proteinExistence type="predicted"/>
<dbReference type="Pfam" id="PF00021">
    <property type="entry name" value="UPAR_LY6"/>
    <property type="match status" value="1"/>
</dbReference>
<dbReference type="CDD" id="cd23572">
    <property type="entry name" value="TFP_LU_ECD_PINLYP_rpt2"/>
    <property type="match status" value="1"/>
</dbReference>
<evidence type="ECO:0000313" key="4">
    <source>
        <dbReference type="Ensembl" id="ENSCSRP00000026280.1"/>
    </source>
</evidence>
<dbReference type="InterPro" id="IPR016054">
    <property type="entry name" value="LY6_UPA_recep-like"/>
</dbReference>
<dbReference type="SUPFAM" id="SSF57302">
    <property type="entry name" value="Snake toxin-like"/>
    <property type="match status" value="1"/>
</dbReference>
<protein>
    <recommendedName>
        <fullName evidence="3">UPAR/Ly6 domain-containing protein</fullName>
    </recommendedName>
</protein>
<accession>A0A8C3TCU6</accession>
<keyword evidence="5" id="KW-1185">Reference proteome</keyword>
<dbReference type="PANTHER" id="PTHR20914">
    <property type="entry name" value="LY6/PLAUR DOMAIN-CONTAINING PROTEIN 8"/>
    <property type="match status" value="1"/>
</dbReference>